<reference evidence="1 2" key="1">
    <citation type="submission" date="2016-06" db="EMBL/GenBank/DDBJ databases">
        <title>Evolution of pathogenesis and genome organization in the Tremellales.</title>
        <authorList>
            <person name="Cuomo C."/>
            <person name="Litvintseva A."/>
            <person name="Heitman J."/>
            <person name="Chen Y."/>
            <person name="Sun S."/>
            <person name="Springer D."/>
            <person name="Dromer F."/>
            <person name="Young S."/>
            <person name="Zeng Q."/>
            <person name="Chapman S."/>
            <person name="Gujja S."/>
            <person name="Saif S."/>
            <person name="Birren B."/>
        </authorList>
    </citation>
    <scope>NUCLEOTIDE SEQUENCE [LARGE SCALE GENOMIC DNA]</scope>
    <source>
        <strain evidence="1 2">CBS 6273</strain>
    </source>
</reference>
<protein>
    <submittedName>
        <fullName evidence="1">Uncharacterized protein</fullName>
    </submittedName>
</protein>
<accession>A0A1E3K157</accession>
<sequence>MSSPPPPSAAYTLAPLIISPRLLRSLTTNFSATRTFAPHFKVEPDQLSILRDKAGGLICGKTEYLSTISWPEGTWLSSDEETEAGESVYPPPETSFTLTPLGMSRRLLNSLSSDEGARKTFAFHFERGEDEIWVWRNTEGVVVAGRGDAAGELGIFKKD</sequence>
<evidence type="ECO:0000313" key="1">
    <source>
        <dbReference type="EMBL" id="ODO05912.1"/>
    </source>
</evidence>
<proteinExistence type="predicted"/>
<gene>
    <name evidence="1" type="ORF">I350_04973</name>
</gene>
<dbReference type="Proteomes" id="UP000095149">
    <property type="component" value="Unassembled WGS sequence"/>
</dbReference>
<dbReference type="EMBL" id="MEKH01000007">
    <property type="protein sequence ID" value="ODO05912.1"/>
    <property type="molecule type" value="Genomic_DNA"/>
</dbReference>
<evidence type="ECO:0000313" key="2">
    <source>
        <dbReference type="Proteomes" id="UP000095149"/>
    </source>
</evidence>
<name>A0A1E3K157_9TREE</name>
<comment type="caution">
    <text evidence="1">The sequence shown here is derived from an EMBL/GenBank/DDBJ whole genome shotgun (WGS) entry which is preliminary data.</text>
</comment>
<dbReference type="OrthoDB" id="2575697at2759"/>
<organism evidence="1 2">
    <name type="scientific">Cryptococcus amylolentus CBS 6273</name>
    <dbReference type="NCBI Taxonomy" id="1296118"/>
    <lineage>
        <taxon>Eukaryota</taxon>
        <taxon>Fungi</taxon>
        <taxon>Dikarya</taxon>
        <taxon>Basidiomycota</taxon>
        <taxon>Agaricomycotina</taxon>
        <taxon>Tremellomycetes</taxon>
        <taxon>Tremellales</taxon>
        <taxon>Cryptococcaceae</taxon>
        <taxon>Cryptococcus</taxon>
    </lineage>
</organism>
<dbReference type="AlphaFoldDB" id="A0A1E3K157"/>